<dbReference type="PROSITE" id="PS50056">
    <property type="entry name" value="TYR_PHOSPHATASE_2"/>
    <property type="match status" value="1"/>
</dbReference>
<evidence type="ECO:0000313" key="3">
    <source>
        <dbReference type="EMBL" id="CAG8232597.1"/>
    </source>
</evidence>
<dbReference type="GO" id="GO:0004721">
    <property type="term" value="F:phosphoprotein phosphatase activity"/>
    <property type="evidence" value="ECO:0007669"/>
    <property type="project" value="InterPro"/>
</dbReference>
<dbReference type="PANTHER" id="PTHR31126:SF10">
    <property type="entry name" value="PROTEIN PHOSPHATASE, PUTATIVE (AFU_ORTHOLOGUE AFUA_6G06650)-RELATED"/>
    <property type="match status" value="1"/>
</dbReference>
<dbReference type="InterPro" id="IPR016130">
    <property type="entry name" value="Tyr_Pase_AS"/>
</dbReference>
<evidence type="ECO:0000313" key="4">
    <source>
        <dbReference type="Proteomes" id="UP001152649"/>
    </source>
</evidence>
<gene>
    <name evidence="3" type="ORF">PSALAMII_LOCUS302</name>
</gene>
<feature type="region of interest" description="Disordered" evidence="1">
    <location>
        <begin position="76"/>
        <end position="112"/>
    </location>
</feature>
<protein>
    <recommendedName>
        <fullName evidence="2">Tyrosine specific protein phosphatases domain-containing protein</fullName>
    </recommendedName>
</protein>
<keyword evidence="4" id="KW-1185">Reference proteome</keyword>
<sequence>MSRHNSVDLDSPDRPFDNIINFRDVGRSINQFCRKEILKEGVFFRSARLDDASERDKRRLAEELHIHTVIDLRSQTEHQMGTRKRRAEIAKSESEQEISESDLTTASVPTNPDEHLLQIPGSERALISLTGKGFERALLSKLDWYTYLKAISLVTTGYRSDAVRLICQTAMVPRGLIGLAQDTLEASKAEVRAVFDILAKEDSYPTLVHCTQGKDRTGLVVLMMLLLAGDAVPTTAIVDDYSRSELELVPELEERMKEIRAIGLGEDYTRCPAGFVTDTTEYLQRFGGVCGYLEKIGVGVEKQEIIRRKFLA</sequence>
<organism evidence="3 4">
    <name type="scientific">Penicillium salamii</name>
    <dbReference type="NCBI Taxonomy" id="1612424"/>
    <lineage>
        <taxon>Eukaryota</taxon>
        <taxon>Fungi</taxon>
        <taxon>Dikarya</taxon>
        <taxon>Ascomycota</taxon>
        <taxon>Pezizomycotina</taxon>
        <taxon>Eurotiomycetes</taxon>
        <taxon>Eurotiomycetidae</taxon>
        <taxon>Eurotiales</taxon>
        <taxon>Aspergillaceae</taxon>
        <taxon>Penicillium</taxon>
    </lineage>
</organism>
<dbReference type="InterPro" id="IPR029021">
    <property type="entry name" value="Prot-tyrosine_phosphatase-like"/>
</dbReference>
<reference evidence="3" key="1">
    <citation type="submission" date="2021-07" db="EMBL/GenBank/DDBJ databases">
        <authorList>
            <person name="Branca A.L. A."/>
        </authorList>
    </citation>
    <scope>NUCLEOTIDE SEQUENCE</scope>
</reference>
<dbReference type="OrthoDB" id="9988524at2759"/>
<dbReference type="Gene3D" id="3.90.190.10">
    <property type="entry name" value="Protein tyrosine phosphatase superfamily"/>
    <property type="match status" value="1"/>
</dbReference>
<dbReference type="PROSITE" id="PS00383">
    <property type="entry name" value="TYR_PHOSPHATASE_1"/>
    <property type="match status" value="1"/>
</dbReference>
<feature type="domain" description="Tyrosine specific protein phosphatases" evidence="2">
    <location>
        <begin position="181"/>
        <end position="256"/>
    </location>
</feature>
<dbReference type="AlphaFoldDB" id="A0A9W4I3K7"/>
<dbReference type="SUPFAM" id="SSF52799">
    <property type="entry name" value="(Phosphotyrosine protein) phosphatases II"/>
    <property type="match status" value="1"/>
</dbReference>
<dbReference type="PANTHER" id="PTHR31126">
    <property type="entry name" value="TYROSINE-PROTEIN PHOSPHATASE"/>
    <property type="match status" value="1"/>
</dbReference>
<dbReference type="EMBL" id="CAJVPG010000011">
    <property type="protein sequence ID" value="CAG8232597.1"/>
    <property type="molecule type" value="Genomic_DNA"/>
</dbReference>
<proteinExistence type="predicted"/>
<evidence type="ECO:0000259" key="2">
    <source>
        <dbReference type="PROSITE" id="PS50056"/>
    </source>
</evidence>
<dbReference type="Pfam" id="PF13350">
    <property type="entry name" value="Y_phosphatase3"/>
    <property type="match status" value="1"/>
</dbReference>
<dbReference type="InterPro" id="IPR026893">
    <property type="entry name" value="Tyr/Ser_Pase_IphP-type"/>
</dbReference>
<feature type="compositionally biased region" description="Polar residues" evidence="1">
    <location>
        <begin position="101"/>
        <end position="110"/>
    </location>
</feature>
<name>A0A9W4I3K7_9EURO</name>
<accession>A0A9W4I3K7</accession>
<evidence type="ECO:0000256" key="1">
    <source>
        <dbReference type="SAM" id="MobiDB-lite"/>
    </source>
</evidence>
<dbReference type="Proteomes" id="UP001152649">
    <property type="component" value="Unassembled WGS sequence"/>
</dbReference>
<comment type="caution">
    <text evidence="3">The sequence shown here is derived from an EMBL/GenBank/DDBJ whole genome shotgun (WGS) entry which is preliminary data.</text>
</comment>
<dbReference type="InterPro" id="IPR000387">
    <property type="entry name" value="Tyr_Pase_dom"/>
</dbReference>